<accession>A0A1X7AN79</accession>
<reference evidence="2 3" key="1">
    <citation type="submission" date="2017-03" db="EMBL/GenBank/DDBJ databases">
        <authorList>
            <person name="Afonso C.L."/>
            <person name="Miller P.J."/>
            <person name="Scott M.A."/>
            <person name="Spackman E."/>
            <person name="Goraichik I."/>
            <person name="Dimitrov K.M."/>
            <person name="Suarez D.L."/>
            <person name="Swayne D.E."/>
        </authorList>
    </citation>
    <scope>NUCLEOTIDE SEQUENCE [LARGE SCALE GENOMIC DNA]</scope>
    <source>
        <strain evidence="2">SB41UT1</strain>
    </source>
</reference>
<keyword evidence="1" id="KW-1133">Transmembrane helix</keyword>
<evidence type="ECO:0000313" key="2">
    <source>
        <dbReference type="EMBL" id="SMA49754.1"/>
    </source>
</evidence>
<evidence type="ECO:0000256" key="1">
    <source>
        <dbReference type="SAM" id="Phobius"/>
    </source>
</evidence>
<dbReference type="AlphaFoldDB" id="A0A1X7AN79"/>
<protein>
    <submittedName>
        <fullName evidence="2">Uncharacterized protein</fullName>
    </submittedName>
</protein>
<sequence>MNENNNLPTNVRVLAAVISVPSVLLIILMAFQIYYGDWDISLFEVIYTLFGATAIYIAIVGKLPSFLWASWKRKGDS</sequence>
<keyword evidence="1" id="KW-0812">Transmembrane</keyword>
<organism evidence="2 3">
    <name type="scientific">Parendozoicomonas haliclonae</name>
    <dbReference type="NCBI Taxonomy" id="1960125"/>
    <lineage>
        <taxon>Bacteria</taxon>
        <taxon>Pseudomonadati</taxon>
        <taxon>Pseudomonadota</taxon>
        <taxon>Gammaproteobacteria</taxon>
        <taxon>Oceanospirillales</taxon>
        <taxon>Endozoicomonadaceae</taxon>
        <taxon>Parendozoicomonas</taxon>
    </lineage>
</organism>
<proteinExistence type="predicted"/>
<keyword evidence="1" id="KW-0472">Membrane</keyword>
<gene>
    <name evidence="2" type="ORF">EHSB41UT_03542</name>
</gene>
<feature type="transmembrane region" description="Helical" evidence="1">
    <location>
        <begin position="46"/>
        <end position="69"/>
    </location>
</feature>
<evidence type="ECO:0000313" key="3">
    <source>
        <dbReference type="Proteomes" id="UP000196573"/>
    </source>
</evidence>
<dbReference type="Proteomes" id="UP000196573">
    <property type="component" value="Unassembled WGS sequence"/>
</dbReference>
<dbReference type="RefSeq" id="WP_133060567.1">
    <property type="nucleotide sequence ID" value="NZ_FWPT01000009.1"/>
</dbReference>
<dbReference type="EMBL" id="FWPT01000009">
    <property type="protein sequence ID" value="SMA49754.1"/>
    <property type="molecule type" value="Genomic_DNA"/>
</dbReference>
<feature type="transmembrane region" description="Helical" evidence="1">
    <location>
        <begin position="12"/>
        <end position="34"/>
    </location>
</feature>
<keyword evidence="3" id="KW-1185">Reference proteome</keyword>
<name>A0A1X7AN79_9GAMM</name>